<evidence type="ECO:0000313" key="11">
    <source>
        <dbReference type="Proteomes" id="UP000017184"/>
    </source>
</evidence>
<accession>U5N901</accession>
<evidence type="ECO:0000313" key="10">
    <source>
        <dbReference type="EMBL" id="AGX86743.1"/>
    </source>
</evidence>
<dbReference type="OrthoDB" id="9814755at2"/>
<keyword evidence="4 7" id="KW-0808">Transferase</keyword>
<protein>
    <recommendedName>
        <fullName evidence="7">Ribosomal RNA small subunit methyltransferase A</fullName>
        <ecNumber evidence="7">2.1.1.182</ecNumber>
    </recommendedName>
    <alternativeName>
        <fullName evidence="7">16S rRNA (adenine(1518)-N(6)/adenine(1519)-N(6))-dimethyltransferase</fullName>
    </alternativeName>
    <alternativeName>
        <fullName evidence="7">16S rRNA dimethyladenosine transferase</fullName>
    </alternativeName>
    <alternativeName>
        <fullName evidence="7">16S rRNA dimethylase</fullName>
    </alternativeName>
    <alternativeName>
        <fullName evidence="7">S-adenosylmethionine-6-N', N'-adenosyl(rRNA) dimethyltransferase</fullName>
    </alternativeName>
</protein>
<evidence type="ECO:0000259" key="9">
    <source>
        <dbReference type="SMART" id="SM00650"/>
    </source>
</evidence>
<reference evidence="10 11" key="1">
    <citation type="journal article" date="2013" name="Genome Biol.">
        <title>Genomic analysis reveals key aspects of prokaryotic symbiosis in the phototrophic consortium "Chlorochromatium aggregatum".</title>
        <authorList>
            <person name="Liu Z."/>
            <person name="Muller J."/>
            <person name="Li T."/>
            <person name="Alvey R.M."/>
            <person name="Vogl K."/>
            <person name="Frigaard N.U."/>
            <person name="Rockwell N.C."/>
            <person name="Boyd E.S."/>
            <person name="Tomsho L.P."/>
            <person name="Schuster S.C."/>
            <person name="Henke P."/>
            <person name="Rohde M."/>
            <person name="Overmann J."/>
            <person name="Bryant D.A."/>
        </authorList>
    </citation>
    <scope>NUCLEOTIDE SEQUENCE [LARGE SCALE GENOMIC DNA]</scope>
    <source>
        <strain evidence="10">CR</strain>
    </source>
</reference>
<keyword evidence="5 7" id="KW-0949">S-adenosyl-L-methionine</keyword>
<dbReference type="InterPro" id="IPR029063">
    <property type="entry name" value="SAM-dependent_MTases_sf"/>
</dbReference>
<organism evidence="10 11">
    <name type="scientific">Candidatus Symbiobacter mobilis CR</name>
    <dbReference type="NCBI Taxonomy" id="946483"/>
    <lineage>
        <taxon>Bacteria</taxon>
        <taxon>Pseudomonadati</taxon>
        <taxon>Pseudomonadota</taxon>
        <taxon>Betaproteobacteria</taxon>
        <taxon>Burkholderiales</taxon>
        <taxon>Comamonadaceae</taxon>
    </lineage>
</organism>
<dbReference type="PROSITE" id="PS51689">
    <property type="entry name" value="SAM_RNA_A_N6_MT"/>
    <property type="match status" value="1"/>
</dbReference>
<comment type="similarity">
    <text evidence="7">Belongs to the class I-like SAM-binding methyltransferase superfamily. rRNA adenine N(6)-methyltransferase family. RsmA subfamily.</text>
</comment>
<keyword evidence="2 7" id="KW-0698">rRNA processing</keyword>
<keyword evidence="11" id="KW-1185">Reference proteome</keyword>
<feature type="binding site" evidence="7 8">
    <location>
        <position position="32"/>
    </location>
    <ligand>
        <name>S-adenosyl-L-methionine</name>
        <dbReference type="ChEBI" id="CHEBI:59789"/>
    </ligand>
</feature>
<dbReference type="PROSITE" id="PS01131">
    <property type="entry name" value="RRNA_A_DIMETH"/>
    <property type="match status" value="1"/>
</dbReference>
<evidence type="ECO:0000256" key="7">
    <source>
        <dbReference type="HAMAP-Rule" id="MF_00607"/>
    </source>
</evidence>
<comment type="function">
    <text evidence="7">Specifically dimethylates two adjacent adenosines (A1518 and A1519) in the loop of a conserved hairpin near the 3'-end of 16S rRNA in the 30S particle. May play a critical role in biogenesis of 30S subunits.</text>
</comment>
<dbReference type="HAMAP" id="MF_00607">
    <property type="entry name" value="16SrRNA_methyltr_A"/>
    <property type="match status" value="1"/>
</dbReference>
<feature type="binding site" evidence="7 8">
    <location>
        <position position="57"/>
    </location>
    <ligand>
        <name>S-adenosyl-L-methionine</name>
        <dbReference type="ChEBI" id="CHEBI:59789"/>
    </ligand>
</feature>
<dbReference type="Gene3D" id="1.10.8.100">
    <property type="entry name" value="Ribosomal RNA adenine dimethylase-like, domain 2"/>
    <property type="match status" value="1"/>
</dbReference>
<keyword evidence="3 7" id="KW-0489">Methyltransferase</keyword>
<evidence type="ECO:0000256" key="2">
    <source>
        <dbReference type="ARBA" id="ARBA00022552"/>
    </source>
</evidence>
<dbReference type="STRING" id="946483.Cenrod_0635"/>
<dbReference type="AlphaFoldDB" id="U5N901"/>
<dbReference type="GO" id="GO:0052908">
    <property type="term" value="F:16S rRNA (adenine(1518)-N(6)/adenine(1519)-N(6))-dimethyltransferase activity"/>
    <property type="evidence" value="ECO:0007669"/>
    <property type="project" value="UniProtKB-EC"/>
</dbReference>
<dbReference type="InterPro" id="IPR020598">
    <property type="entry name" value="rRNA_Ade_methylase_Trfase_N"/>
</dbReference>
<dbReference type="Pfam" id="PF00398">
    <property type="entry name" value="RrnaAD"/>
    <property type="match status" value="1"/>
</dbReference>
<dbReference type="EMBL" id="CP004885">
    <property type="protein sequence ID" value="AGX86743.1"/>
    <property type="molecule type" value="Genomic_DNA"/>
</dbReference>
<feature type="binding site" evidence="7 8">
    <location>
        <position position="30"/>
    </location>
    <ligand>
        <name>S-adenosyl-L-methionine</name>
        <dbReference type="ChEBI" id="CHEBI:59789"/>
    </ligand>
</feature>
<dbReference type="InterPro" id="IPR001737">
    <property type="entry name" value="KsgA/Erm"/>
</dbReference>
<dbReference type="GO" id="GO:0003723">
    <property type="term" value="F:RNA binding"/>
    <property type="evidence" value="ECO:0007669"/>
    <property type="project" value="UniProtKB-UniRule"/>
</dbReference>
<dbReference type="PATRIC" id="fig|946483.4.peg.634"/>
<dbReference type="GO" id="GO:0005829">
    <property type="term" value="C:cytosol"/>
    <property type="evidence" value="ECO:0007669"/>
    <property type="project" value="TreeGrafter"/>
</dbReference>
<keyword evidence="6 7" id="KW-0694">RNA-binding</keyword>
<evidence type="ECO:0000256" key="3">
    <source>
        <dbReference type="ARBA" id="ARBA00022603"/>
    </source>
</evidence>
<evidence type="ECO:0000256" key="4">
    <source>
        <dbReference type="ARBA" id="ARBA00022679"/>
    </source>
</evidence>
<dbReference type="SMART" id="SM00650">
    <property type="entry name" value="rADc"/>
    <property type="match status" value="1"/>
</dbReference>
<dbReference type="Gene3D" id="3.40.50.150">
    <property type="entry name" value="Vaccinia Virus protein VP39"/>
    <property type="match status" value="1"/>
</dbReference>
<feature type="domain" description="Ribosomal RNA adenine methylase transferase N-terminal" evidence="9">
    <location>
        <begin position="37"/>
        <end position="210"/>
    </location>
</feature>
<dbReference type="HOGENOM" id="CLU_041220_0_1_4"/>
<evidence type="ECO:0000256" key="1">
    <source>
        <dbReference type="ARBA" id="ARBA00022490"/>
    </source>
</evidence>
<dbReference type="InterPro" id="IPR020596">
    <property type="entry name" value="rRNA_Ade_Mease_Trfase_CS"/>
</dbReference>
<dbReference type="InterPro" id="IPR011530">
    <property type="entry name" value="rRNA_adenine_dimethylase"/>
</dbReference>
<comment type="catalytic activity">
    <reaction evidence="7">
        <text>adenosine(1518)/adenosine(1519) in 16S rRNA + 4 S-adenosyl-L-methionine = N(6)-dimethyladenosine(1518)/N(6)-dimethyladenosine(1519) in 16S rRNA + 4 S-adenosyl-L-homocysteine + 4 H(+)</text>
        <dbReference type="Rhea" id="RHEA:19609"/>
        <dbReference type="Rhea" id="RHEA-COMP:10232"/>
        <dbReference type="Rhea" id="RHEA-COMP:10233"/>
        <dbReference type="ChEBI" id="CHEBI:15378"/>
        <dbReference type="ChEBI" id="CHEBI:57856"/>
        <dbReference type="ChEBI" id="CHEBI:59789"/>
        <dbReference type="ChEBI" id="CHEBI:74411"/>
        <dbReference type="ChEBI" id="CHEBI:74493"/>
        <dbReference type="EC" id="2.1.1.182"/>
    </reaction>
</comment>
<name>U5N901_9BURK</name>
<evidence type="ECO:0000256" key="5">
    <source>
        <dbReference type="ARBA" id="ARBA00022691"/>
    </source>
</evidence>
<dbReference type="NCBIfam" id="TIGR00755">
    <property type="entry name" value="ksgA"/>
    <property type="match status" value="1"/>
</dbReference>
<dbReference type="PANTHER" id="PTHR11727:SF7">
    <property type="entry name" value="DIMETHYLADENOSINE TRANSFERASE-RELATED"/>
    <property type="match status" value="1"/>
</dbReference>
<feature type="binding site" evidence="7 8">
    <location>
        <position position="125"/>
    </location>
    <ligand>
        <name>S-adenosyl-L-methionine</name>
        <dbReference type="ChEBI" id="CHEBI:59789"/>
    </ligand>
</feature>
<dbReference type="RefSeq" id="WP_022771564.1">
    <property type="nucleotide sequence ID" value="NC_022576.1"/>
</dbReference>
<evidence type="ECO:0000256" key="8">
    <source>
        <dbReference type="PROSITE-ProRule" id="PRU01026"/>
    </source>
</evidence>
<comment type="subcellular location">
    <subcellularLocation>
        <location evidence="7">Cytoplasm</location>
    </subcellularLocation>
</comment>
<gene>
    <name evidence="7" type="primary">rsmA</name>
    <name evidence="7" type="synonym">ksgA</name>
    <name evidence="10" type="ORF">Cenrod_0635</name>
</gene>
<feature type="binding site" evidence="7 8">
    <location>
        <position position="100"/>
    </location>
    <ligand>
        <name>S-adenosyl-L-methionine</name>
        <dbReference type="ChEBI" id="CHEBI:59789"/>
    </ligand>
</feature>
<dbReference type="Proteomes" id="UP000017184">
    <property type="component" value="Chromosome"/>
</dbReference>
<keyword evidence="1 7" id="KW-0963">Cytoplasm</keyword>
<evidence type="ECO:0000256" key="6">
    <source>
        <dbReference type="ARBA" id="ARBA00022884"/>
    </source>
</evidence>
<dbReference type="SUPFAM" id="SSF53335">
    <property type="entry name" value="S-adenosyl-L-methionine-dependent methyltransferases"/>
    <property type="match status" value="1"/>
</dbReference>
<dbReference type="InterPro" id="IPR023165">
    <property type="entry name" value="rRNA_Ade_diMease-like_C"/>
</dbReference>
<sequence length="287" mass="31496">MTKVPGSLSGSCNPPHSCRGHIARKRFGQHFLVDGAVVDAIVDAIDPQPGEYLVEIGPGLGALSEPIAERALGLTVVEIDRDLAQRLRSSQPRWHVVEADVLQVDFTAMAQSAQGDGKNLRIVGNLPYNLSSPILFHLLRHIDAIQDQHCMLQREVVERMVAVPCTAEYSRLSVMLQAHYEIERLLDVAPESFYPPPRVHSAVVRMIPLPNRPPPAQQEALEALLRVAFAQRRKILRHGLGTWLTANGVQAPINLQRRAEEIGVEEYLALAQQVASSPGFATTKGSG</sequence>
<proteinExistence type="inferred from homology"/>
<dbReference type="KEGG" id="cbx:Cenrod_0635"/>
<dbReference type="EC" id="2.1.1.182" evidence="7"/>
<feature type="binding site" evidence="7 8">
    <location>
        <position position="78"/>
    </location>
    <ligand>
        <name>S-adenosyl-L-methionine</name>
        <dbReference type="ChEBI" id="CHEBI:59789"/>
    </ligand>
</feature>
<dbReference type="eggNOG" id="COG0030">
    <property type="taxonomic scope" value="Bacteria"/>
</dbReference>
<dbReference type="PANTHER" id="PTHR11727">
    <property type="entry name" value="DIMETHYLADENOSINE TRANSFERASE"/>
    <property type="match status" value="1"/>
</dbReference>